<feature type="region of interest" description="Disordered" evidence="13">
    <location>
        <begin position="100"/>
        <end position="121"/>
    </location>
</feature>
<sequence>MNRKVLLLMAASQAALFGGTGVASAQTTPVAAQTTPANATDTQSSSELPDIVVTAQRQSETLQRAAASVSVRSGSDLLAAGKFALSAILEDVPGVSGGAAATPTGMAGSSSGNDSPAAGLTIRGIPSNSGVGGSATSIATSAAIYVDGIYNGVGSSYDIDRVEILRGPQGTLYGRSATTGVVVIKTRDPALGIVEGNIAAEAGNYDLEHYYGAVNVPLVSDVIALRVSGNYYSRDGYDTHDVDKGELGYRGGAMRSTDFRAKMLIAPTSTFSVLLGVAGQNNKIYSSGNSMNLQTDGTYDKVYGDVGPGTNKFRQYWAEFNLDLGGANLVYIPAFRTWTSSALNYGRVPAIGLAVDQDISTPKDEFMTHELRLASQQGGKLKWQIGALYYQNDLRSIVKATDGYSGALLYNSDVAKKTTAAGVFGEATYALADTTRLNAGLRYDYTKVAVDQTYTANLNLCCGGPLGSTTYGYPEILQTQTLSGQEGKRTYRNVTYKVRLEHDLSPRNLLYALTSSGFSPGDLSVTTGRTGAPTAVEFKTETLTSYEVGSKNRFFGNRLQVNGSAFYYVYGGYQVGNINISDIIGLTAFTAISAPARAYGGELEISFQPTPRDRIGINSSYTKAYFVDRREQAVPGSTRTFDYYFSRKDIPNVIPFRTQVNYDHDIDLSDGSSITLHGDVRFLSSFYSAPLRQNLVDGALDAARTGSQFVEDVTATWRSRDNRLSLSAYVRNVSNNRYNINAGVNLAGVNATGQGLIAATRELSDPRTYGLVLSTKF</sequence>
<keyword evidence="18" id="KW-1185">Reference proteome</keyword>
<evidence type="ECO:0000313" key="17">
    <source>
        <dbReference type="EMBL" id="PTQ60616.1"/>
    </source>
</evidence>
<evidence type="ECO:0000256" key="10">
    <source>
        <dbReference type="ARBA" id="ARBA00023237"/>
    </source>
</evidence>
<comment type="subcellular location">
    <subcellularLocation>
        <location evidence="1 11">Cell outer membrane</location>
        <topology evidence="1 11">Multi-pass membrane protein</topology>
    </subcellularLocation>
</comment>
<evidence type="ECO:0000256" key="7">
    <source>
        <dbReference type="ARBA" id="ARBA00023065"/>
    </source>
</evidence>
<dbReference type="GO" id="GO:0006826">
    <property type="term" value="P:iron ion transport"/>
    <property type="evidence" value="ECO:0007669"/>
    <property type="project" value="UniProtKB-KW"/>
</dbReference>
<proteinExistence type="inferred from homology"/>
<keyword evidence="4" id="KW-0410">Iron transport</keyword>
<dbReference type="EMBL" id="QAOG01000003">
    <property type="protein sequence ID" value="PTQ60616.1"/>
    <property type="molecule type" value="Genomic_DNA"/>
</dbReference>
<evidence type="ECO:0000256" key="11">
    <source>
        <dbReference type="PROSITE-ProRule" id="PRU01360"/>
    </source>
</evidence>
<dbReference type="Pfam" id="PF00593">
    <property type="entry name" value="TonB_dep_Rec_b-barrel"/>
    <property type="match status" value="1"/>
</dbReference>
<dbReference type="InterPro" id="IPR036942">
    <property type="entry name" value="Beta-barrel_TonB_sf"/>
</dbReference>
<organism evidence="17 18">
    <name type="scientific">Sphingomonas aurantiaca</name>
    <dbReference type="NCBI Taxonomy" id="185949"/>
    <lineage>
        <taxon>Bacteria</taxon>
        <taxon>Pseudomonadati</taxon>
        <taxon>Pseudomonadota</taxon>
        <taxon>Alphaproteobacteria</taxon>
        <taxon>Sphingomonadales</taxon>
        <taxon>Sphingomonadaceae</taxon>
        <taxon>Sphingomonas</taxon>
    </lineage>
</organism>
<keyword evidence="6" id="KW-0408">Iron</keyword>
<evidence type="ECO:0000256" key="9">
    <source>
        <dbReference type="ARBA" id="ARBA00023136"/>
    </source>
</evidence>
<keyword evidence="14" id="KW-0732">Signal</keyword>
<evidence type="ECO:0000256" key="6">
    <source>
        <dbReference type="ARBA" id="ARBA00023004"/>
    </source>
</evidence>
<comment type="caution">
    <text evidence="17">The sequence shown here is derived from an EMBL/GenBank/DDBJ whole genome shotgun (WGS) entry which is preliminary data.</text>
</comment>
<feature type="chain" id="PRO_5015762004" evidence="14">
    <location>
        <begin position="26"/>
        <end position="777"/>
    </location>
</feature>
<dbReference type="PANTHER" id="PTHR32552:SF81">
    <property type="entry name" value="TONB-DEPENDENT OUTER MEMBRANE RECEPTOR"/>
    <property type="match status" value="1"/>
</dbReference>
<accession>A0A2T5GMR0</accession>
<keyword evidence="10 11" id="KW-0998">Cell outer membrane</keyword>
<feature type="domain" description="TonB-dependent receptor-like beta-barrel" evidence="15">
    <location>
        <begin position="289"/>
        <end position="733"/>
    </location>
</feature>
<evidence type="ECO:0000256" key="4">
    <source>
        <dbReference type="ARBA" id="ARBA00022496"/>
    </source>
</evidence>
<dbReference type="GO" id="GO:0009279">
    <property type="term" value="C:cell outer membrane"/>
    <property type="evidence" value="ECO:0007669"/>
    <property type="project" value="UniProtKB-SubCell"/>
</dbReference>
<protein>
    <submittedName>
        <fullName evidence="17">Iron complex outermembrane receptor protein</fullName>
    </submittedName>
</protein>
<keyword evidence="5 11" id="KW-0812">Transmembrane</keyword>
<evidence type="ECO:0000313" key="18">
    <source>
        <dbReference type="Proteomes" id="UP000244189"/>
    </source>
</evidence>
<dbReference type="Pfam" id="PF07715">
    <property type="entry name" value="Plug"/>
    <property type="match status" value="1"/>
</dbReference>
<feature type="signal peptide" evidence="14">
    <location>
        <begin position="1"/>
        <end position="25"/>
    </location>
</feature>
<evidence type="ECO:0000256" key="13">
    <source>
        <dbReference type="SAM" id="MobiDB-lite"/>
    </source>
</evidence>
<keyword evidence="2 11" id="KW-0813">Transport</keyword>
<dbReference type="AlphaFoldDB" id="A0A2T5GMR0"/>
<evidence type="ECO:0000256" key="8">
    <source>
        <dbReference type="ARBA" id="ARBA00023077"/>
    </source>
</evidence>
<keyword evidence="8 12" id="KW-0798">TonB box</keyword>
<evidence type="ECO:0000256" key="1">
    <source>
        <dbReference type="ARBA" id="ARBA00004571"/>
    </source>
</evidence>
<gene>
    <name evidence="17" type="ORF">C8J26_2330</name>
</gene>
<reference evidence="17 18" key="1">
    <citation type="submission" date="2018-04" db="EMBL/GenBank/DDBJ databases">
        <title>Genomic Encyclopedia of Type Strains, Phase III (KMG-III): the genomes of soil and plant-associated and newly described type strains.</title>
        <authorList>
            <person name="Whitman W."/>
        </authorList>
    </citation>
    <scope>NUCLEOTIDE SEQUENCE [LARGE SCALE GENOMIC DNA]</scope>
    <source>
        <strain evidence="17 18">MA101b</strain>
    </source>
</reference>
<dbReference type="InterPro" id="IPR012910">
    <property type="entry name" value="Plug_dom"/>
</dbReference>
<evidence type="ECO:0000256" key="3">
    <source>
        <dbReference type="ARBA" id="ARBA00022452"/>
    </source>
</evidence>
<keyword evidence="9 11" id="KW-0472">Membrane</keyword>
<evidence type="ECO:0000259" key="16">
    <source>
        <dbReference type="Pfam" id="PF07715"/>
    </source>
</evidence>
<evidence type="ECO:0000256" key="2">
    <source>
        <dbReference type="ARBA" id="ARBA00022448"/>
    </source>
</evidence>
<dbReference type="PANTHER" id="PTHR32552">
    <property type="entry name" value="FERRICHROME IRON RECEPTOR-RELATED"/>
    <property type="match status" value="1"/>
</dbReference>
<evidence type="ECO:0000256" key="14">
    <source>
        <dbReference type="SAM" id="SignalP"/>
    </source>
</evidence>
<feature type="domain" description="TonB-dependent receptor plug" evidence="16">
    <location>
        <begin position="62"/>
        <end position="181"/>
    </location>
</feature>
<evidence type="ECO:0000256" key="12">
    <source>
        <dbReference type="RuleBase" id="RU003357"/>
    </source>
</evidence>
<dbReference type="RefSeq" id="WP_107958059.1">
    <property type="nucleotide sequence ID" value="NZ_QAOG01000003.1"/>
</dbReference>
<keyword evidence="7" id="KW-0406">Ion transport</keyword>
<dbReference type="PROSITE" id="PS52016">
    <property type="entry name" value="TONB_DEPENDENT_REC_3"/>
    <property type="match status" value="1"/>
</dbReference>
<keyword evidence="17" id="KW-0675">Receptor</keyword>
<dbReference type="InterPro" id="IPR039426">
    <property type="entry name" value="TonB-dep_rcpt-like"/>
</dbReference>
<dbReference type="Gene3D" id="2.40.170.20">
    <property type="entry name" value="TonB-dependent receptor, beta-barrel domain"/>
    <property type="match status" value="1"/>
</dbReference>
<dbReference type="InterPro" id="IPR000531">
    <property type="entry name" value="Beta-barrel_TonB"/>
</dbReference>
<name>A0A2T5GMR0_9SPHN</name>
<dbReference type="Proteomes" id="UP000244189">
    <property type="component" value="Unassembled WGS sequence"/>
</dbReference>
<evidence type="ECO:0000256" key="5">
    <source>
        <dbReference type="ARBA" id="ARBA00022692"/>
    </source>
</evidence>
<evidence type="ECO:0000259" key="15">
    <source>
        <dbReference type="Pfam" id="PF00593"/>
    </source>
</evidence>
<keyword evidence="3 11" id="KW-1134">Transmembrane beta strand</keyword>
<comment type="similarity">
    <text evidence="11 12">Belongs to the TonB-dependent receptor family.</text>
</comment>
<feature type="compositionally biased region" description="Low complexity" evidence="13">
    <location>
        <begin position="100"/>
        <end position="112"/>
    </location>
</feature>
<dbReference type="SUPFAM" id="SSF56935">
    <property type="entry name" value="Porins"/>
    <property type="match status" value="1"/>
</dbReference>